<proteinExistence type="inferred from homology"/>
<dbReference type="PANTHER" id="PTHR15160:SF3">
    <property type="entry name" value="BIFUNCTIONAL NUCLEASE 1"/>
    <property type="match status" value="1"/>
</dbReference>
<evidence type="ECO:0000256" key="3">
    <source>
        <dbReference type="ARBA" id="ARBA00025428"/>
    </source>
</evidence>
<sequence>MLQVQVVRVTKRVNEAYFAQLYVSKVGNEKETISFDLRPSDAINLAVRCKVPVQVHRHLAYTDGMRVVEPSKPVMQAPPLDGMLFMELDRPDGQPCMETEEFGLIQNMLNAAIEERYKDAGKTFFFISSNVADDYSTCSVEGPASSAQEEKELDMIGILANSDPSAELPEPQCLQLRGPYSSMGCVSTQLLTSRLRFNLAEPIQVQTVPKTVMALVAGHILLLGPHFYYCQYHCHSTRLQTKLQAASQAEGA</sequence>
<dbReference type="PROSITE" id="PS51658">
    <property type="entry name" value="BFN"/>
    <property type="match status" value="1"/>
</dbReference>
<dbReference type="InterPro" id="IPR003729">
    <property type="entry name" value="Bi_nuclease_dom"/>
</dbReference>
<dbReference type="InterPro" id="IPR036104">
    <property type="entry name" value="BFN_sf"/>
</dbReference>
<dbReference type="Pfam" id="PF02577">
    <property type="entry name" value="BFN_dom"/>
    <property type="match status" value="1"/>
</dbReference>
<dbReference type="GO" id="GO:0030891">
    <property type="term" value="C:VCB complex"/>
    <property type="evidence" value="ECO:0007669"/>
    <property type="project" value="TreeGrafter"/>
</dbReference>
<comment type="caution">
    <text evidence="5">The sequence shown here is derived from an EMBL/GenBank/DDBJ whole genome shotgun (WGS) entry which is preliminary data.</text>
</comment>
<accession>A0A8J5ER17</accession>
<organism evidence="5 6">
    <name type="scientific">Zingiber officinale</name>
    <name type="common">Ginger</name>
    <name type="synonym">Amomum zingiber</name>
    <dbReference type="NCBI Taxonomy" id="94328"/>
    <lineage>
        <taxon>Eukaryota</taxon>
        <taxon>Viridiplantae</taxon>
        <taxon>Streptophyta</taxon>
        <taxon>Embryophyta</taxon>
        <taxon>Tracheophyta</taxon>
        <taxon>Spermatophyta</taxon>
        <taxon>Magnoliopsida</taxon>
        <taxon>Liliopsida</taxon>
        <taxon>Zingiberales</taxon>
        <taxon>Zingiberaceae</taxon>
        <taxon>Zingiber</taxon>
    </lineage>
</organism>
<evidence type="ECO:0000259" key="4">
    <source>
        <dbReference type="PROSITE" id="PS51658"/>
    </source>
</evidence>
<comment type="similarity">
    <text evidence="1">Belongs to the bifunctional nuclease family.</text>
</comment>
<dbReference type="Proteomes" id="UP000734854">
    <property type="component" value="Unassembled WGS sequence"/>
</dbReference>
<dbReference type="GO" id="GO:0005634">
    <property type="term" value="C:nucleus"/>
    <property type="evidence" value="ECO:0007669"/>
    <property type="project" value="TreeGrafter"/>
</dbReference>
<gene>
    <name evidence="5" type="ORF">ZIOFF_067393</name>
</gene>
<evidence type="ECO:0000256" key="1">
    <source>
        <dbReference type="ARBA" id="ARBA00009095"/>
    </source>
</evidence>
<dbReference type="SUPFAM" id="SSF103256">
    <property type="entry name" value="Hypothetical protein TM0160"/>
    <property type="match status" value="1"/>
</dbReference>
<evidence type="ECO:0000256" key="2">
    <source>
        <dbReference type="ARBA" id="ARBA00022722"/>
    </source>
</evidence>
<dbReference type="GO" id="GO:0016567">
    <property type="term" value="P:protein ubiquitination"/>
    <property type="evidence" value="ECO:0007669"/>
    <property type="project" value="TreeGrafter"/>
</dbReference>
<dbReference type="EMBL" id="JACMSC010000019">
    <property type="protein sequence ID" value="KAG6473477.1"/>
    <property type="molecule type" value="Genomic_DNA"/>
</dbReference>
<evidence type="ECO:0000313" key="5">
    <source>
        <dbReference type="EMBL" id="KAG6473477.1"/>
    </source>
</evidence>
<name>A0A8J5ER17_ZINOF</name>
<keyword evidence="6" id="KW-1185">Reference proteome</keyword>
<dbReference type="AlphaFoldDB" id="A0A8J5ER17"/>
<keyword evidence="2" id="KW-0540">Nuclease</keyword>
<feature type="domain" description="BFN" evidence="4">
    <location>
        <begin position="1"/>
        <end position="67"/>
    </location>
</feature>
<evidence type="ECO:0000313" key="6">
    <source>
        <dbReference type="Proteomes" id="UP000734854"/>
    </source>
</evidence>
<protein>
    <recommendedName>
        <fullName evidence="4">BFN domain-containing protein</fullName>
    </recommendedName>
</protein>
<dbReference type="PANTHER" id="PTHR15160">
    <property type="entry name" value="VON HIPPEL-LINDAU PROTEIN"/>
    <property type="match status" value="1"/>
</dbReference>
<keyword evidence="2" id="KW-0378">Hydrolase</keyword>
<comment type="function">
    <text evidence="3">Bifunctional nuclease with both RNase and DNase activities. Involved in basal defense response. Participates in abscisic acid-derived callose deposition following infection by a necrotrophic pathogen.</text>
</comment>
<dbReference type="GO" id="GO:0004518">
    <property type="term" value="F:nuclease activity"/>
    <property type="evidence" value="ECO:0007669"/>
    <property type="project" value="UniProtKB-UniRule"/>
</dbReference>
<reference evidence="5 6" key="1">
    <citation type="submission" date="2020-08" db="EMBL/GenBank/DDBJ databases">
        <title>Plant Genome Project.</title>
        <authorList>
            <person name="Zhang R.-G."/>
        </authorList>
    </citation>
    <scope>NUCLEOTIDE SEQUENCE [LARGE SCALE GENOMIC DNA]</scope>
    <source>
        <tissue evidence="5">Rhizome</tissue>
    </source>
</reference>
<dbReference type="Gene3D" id="3.10.690.10">
    <property type="entry name" value="Bifunctional nuclease domain"/>
    <property type="match status" value="1"/>
</dbReference>